<reference evidence="3" key="2">
    <citation type="submission" date="2018-02" db="EMBL/GenBank/DDBJ databases">
        <authorList>
            <person name="Cohen D.B."/>
            <person name="Kent A.D."/>
        </authorList>
    </citation>
    <scope>NUCLEOTIDE SEQUENCE</scope>
    <source>
        <strain evidence="3">1602</strain>
    </source>
</reference>
<accession>A0A2P6U0S4</accession>
<keyword evidence="3" id="KW-0547">Nucleotide-binding</keyword>
<feature type="region of interest" description="Disordered" evidence="1">
    <location>
        <begin position="187"/>
        <end position="223"/>
    </location>
</feature>
<proteinExistence type="predicted"/>
<dbReference type="AlphaFoldDB" id="A0A2P6U0S4"/>
<sequence length="223" mass="23032">MKATFALALACLLLADGALAGGLLKKYQPPRQGRRLAASDELLVITTVAFGDNVVACKVWDPDTMTWDWPSNPTEFTAAGKAQPPAADVKKLSSLICSDPEAAGDQIRTAVQAGGSQAQAAVYAIFTADCPSEDAASEAYGAAIDAVNSGDPDKVDAVSSWFTNFAKAADEVGIPVCMSLAVVDTSTAEPKETRDFHATGPAPAAKKSSRKASPAASKTAGRR</sequence>
<evidence type="ECO:0000256" key="1">
    <source>
        <dbReference type="SAM" id="MobiDB-lite"/>
    </source>
</evidence>
<keyword evidence="2" id="KW-0732">Signal</keyword>
<comment type="caution">
    <text evidence="3">The sequence shown here is derived from an EMBL/GenBank/DDBJ whole genome shotgun (WGS) entry which is preliminary data.</text>
</comment>
<keyword evidence="3" id="KW-0347">Helicase</keyword>
<feature type="chain" id="PRO_5015085648" evidence="2">
    <location>
        <begin position="21"/>
        <end position="223"/>
    </location>
</feature>
<keyword evidence="3" id="KW-0067">ATP-binding</keyword>
<keyword evidence="3" id="KW-0378">Hydrolase</keyword>
<evidence type="ECO:0000313" key="3">
    <source>
        <dbReference type="EMBL" id="PRW59916.1"/>
    </source>
</evidence>
<feature type="signal peptide" evidence="2">
    <location>
        <begin position="1"/>
        <end position="20"/>
    </location>
</feature>
<name>A0A2P6U0S4_CHLSO</name>
<dbReference type="GO" id="GO:0004386">
    <property type="term" value="F:helicase activity"/>
    <property type="evidence" value="ECO:0007669"/>
    <property type="project" value="UniProtKB-KW"/>
</dbReference>
<organism evidence="3 5">
    <name type="scientific">Chlorella sorokiniana</name>
    <name type="common">Freshwater green alga</name>
    <dbReference type="NCBI Taxonomy" id="3076"/>
    <lineage>
        <taxon>Eukaryota</taxon>
        <taxon>Viridiplantae</taxon>
        <taxon>Chlorophyta</taxon>
        <taxon>core chlorophytes</taxon>
        <taxon>Trebouxiophyceae</taxon>
        <taxon>Chlorellales</taxon>
        <taxon>Chlorellaceae</taxon>
        <taxon>Chlorella clade</taxon>
        <taxon>Chlorella</taxon>
    </lineage>
</organism>
<keyword evidence="5" id="KW-1185">Reference proteome</keyword>
<feature type="compositionally biased region" description="Low complexity" evidence="1">
    <location>
        <begin position="201"/>
        <end position="223"/>
    </location>
</feature>
<evidence type="ECO:0000256" key="2">
    <source>
        <dbReference type="SAM" id="SignalP"/>
    </source>
</evidence>
<reference evidence="3 5" key="1">
    <citation type="journal article" date="2018" name="Plant J.">
        <title>Genome sequences of Chlorella sorokiniana UTEX 1602 and Micractinium conductrix SAG 241.80: implications to maltose excretion by a green alga.</title>
        <authorList>
            <person name="Arriola M.B."/>
            <person name="Velmurugan N."/>
            <person name="Zhang Y."/>
            <person name="Plunkett M.H."/>
            <person name="Hondzo H."/>
            <person name="Barney B.M."/>
        </authorList>
    </citation>
    <scope>NUCLEOTIDE SEQUENCE [LARGE SCALE GENOMIC DNA]</scope>
    <source>
        <strain evidence="3">1602</strain>
        <strain evidence="5">UTEX 1602</strain>
    </source>
</reference>
<gene>
    <name evidence="3" type="ORF">C2E21_1776</name>
</gene>
<dbReference type="EMBL" id="LHPG02000003">
    <property type="protein sequence ID" value="PRW59917.1"/>
    <property type="molecule type" value="Genomic_DNA"/>
</dbReference>
<dbReference type="Proteomes" id="UP000239899">
    <property type="component" value="Unassembled WGS sequence"/>
</dbReference>
<dbReference type="EMBL" id="LHPG02000003">
    <property type="protein sequence ID" value="PRW59916.1"/>
    <property type="molecule type" value="Genomic_DNA"/>
</dbReference>
<dbReference type="OrthoDB" id="511313at2759"/>
<protein>
    <submittedName>
        <fullName evidence="3">Holliday junction ATP-dependent DNA helicase isoform A</fullName>
    </submittedName>
    <submittedName>
        <fullName evidence="4">Holliday junction ATP-dependent DNA helicase isoform B</fullName>
    </submittedName>
</protein>
<evidence type="ECO:0000313" key="4">
    <source>
        <dbReference type="EMBL" id="PRW59917.1"/>
    </source>
</evidence>
<evidence type="ECO:0000313" key="5">
    <source>
        <dbReference type="Proteomes" id="UP000239899"/>
    </source>
</evidence>